<evidence type="ECO:0000313" key="2">
    <source>
        <dbReference type="Proteomes" id="UP000314294"/>
    </source>
</evidence>
<reference evidence="1 2" key="1">
    <citation type="submission" date="2019-03" db="EMBL/GenBank/DDBJ databases">
        <title>First draft genome of Liparis tanakae, snailfish: a comprehensive survey of snailfish specific genes.</title>
        <authorList>
            <person name="Kim W."/>
            <person name="Song I."/>
            <person name="Jeong J.-H."/>
            <person name="Kim D."/>
            <person name="Kim S."/>
            <person name="Ryu S."/>
            <person name="Song J.Y."/>
            <person name="Lee S.K."/>
        </authorList>
    </citation>
    <scope>NUCLEOTIDE SEQUENCE [LARGE SCALE GENOMIC DNA]</scope>
    <source>
        <tissue evidence="1">Muscle</tissue>
    </source>
</reference>
<proteinExistence type="predicted"/>
<keyword evidence="2" id="KW-1185">Reference proteome</keyword>
<comment type="caution">
    <text evidence="1">The sequence shown here is derived from an EMBL/GenBank/DDBJ whole genome shotgun (WGS) entry which is preliminary data.</text>
</comment>
<name>A0A4Z2ITG8_9TELE</name>
<dbReference type="Proteomes" id="UP000314294">
    <property type="component" value="Unassembled WGS sequence"/>
</dbReference>
<evidence type="ECO:0000313" key="1">
    <source>
        <dbReference type="EMBL" id="TNN80602.1"/>
    </source>
</evidence>
<protein>
    <submittedName>
        <fullName evidence="1">Uncharacterized protein</fullName>
    </submittedName>
</protein>
<dbReference type="AlphaFoldDB" id="A0A4Z2ITG8"/>
<accession>A0A4Z2ITG8</accession>
<organism evidence="1 2">
    <name type="scientific">Liparis tanakae</name>
    <name type="common">Tanaka's snailfish</name>
    <dbReference type="NCBI Taxonomy" id="230148"/>
    <lineage>
        <taxon>Eukaryota</taxon>
        <taxon>Metazoa</taxon>
        <taxon>Chordata</taxon>
        <taxon>Craniata</taxon>
        <taxon>Vertebrata</taxon>
        <taxon>Euteleostomi</taxon>
        <taxon>Actinopterygii</taxon>
        <taxon>Neopterygii</taxon>
        <taxon>Teleostei</taxon>
        <taxon>Neoteleostei</taxon>
        <taxon>Acanthomorphata</taxon>
        <taxon>Eupercaria</taxon>
        <taxon>Perciformes</taxon>
        <taxon>Cottioidei</taxon>
        <taxon>Cottales</taxon>
        <taxon>Liparidae</taxon>
        <taxon>Liparis</taxon>
    </lineage>
</organism>
<dbReference type="EMBL" id="SRLO01000053">
    <property type="protein sequence ID" value="TNN80602.1"/>
    <property type="molecule type" value="Genomic_DNA"/>
</dbReference>
<gene>
    <name evidence="1" type="ORF">EYF80_009108</name>
</gene>
<sequence>MDLPQMTITILSKENGKKEVSRPAESRIMRMAKMKHRQYTATHHCSSGEPENWLVSRDVKMRQAKNASSIFMTPGNVERNPLFCPLGRRRVKATSPA</sequence>